<dbReference type="EMBL" id="MTEJ01000025">
    <property type="protein sequence ID" value="OQX14705.1"/>
    <property type="molecule type" value="Genomic_DNA"/>
</dbReference>
<name>A0A1Y1QVJ7_9GAMM</name>
<dbReference type="Proteomes" id="UP000192491">
    <property type="component" value="Unassembled WGS sequence"/>
</dbReference>
<comment type="caution">
    <text evidence="2">The sequence shown here is derived from an EMBL/GenBank/DDBJ whole genome shotgun (WGS) entry which is preliminary data.</text>
</comment>
<protein>
    <recommendedName>
        <fullName evidence="1">DUF302 domain-containing protein</fullName>
    </recommendedName>
</protein>
<dbReference type="PANTHER" id="PTHR38342:SF1">
    <property type="entry name" value="SLR5037 PROTEIN"/>
    <property type="match status" value="1"/>
</dbReference>
<dbReference type="CDD" id="cd14797">
    <property type="entry name" value="DUF302"/>
    <property type="match status" value="1"/>
</dbReference>
<dbReference type="InterPro" id="IPR016796">
    <property type="entry name" value="UCP021774"/>
</dbReference>
<organism evidence="2 3">
    <name type="scientific">Thiothrix lacustris</name>
    <dbReference type="NCBI Taxonomy" id="525917"/>
    <lineage>
        <taxon>Bacteria</taxon>
        <taxon>Pseudomonadati</taxon>
        <taxon>Pseudomonadota</taxon>
        <taxon>Gammaproteobacteria</taxon>
        <taxon>Thiotrichales</taxon>
        <taxon>Thiotrichaceae</taxon>
        <taxon>Thiothrix</taxon>
    </lineage>
</organism>
<sequence>MSYEFNTTLQSGFEEAIERVRAVLMEEHLGVVSEVNVQAIFKAKMDKEIPPYRIFGACNPKLASQILEVEPNAGTLLPCNFIMYETTPGNVVVSFMDPVTVLGLAQSDAAQEVGKVAKEKLLRVIDKLSA</sequence>
<proteinExistence type="predicted"/>
<dbReference type="Gene3D" id="3.30.310.70">
    <property type="entry name" value="TT1751-like domain"/>
    <property type="match status" value="1"/>
</dbReference>
<dbReference type="SUPFAM" id="SSF103247">
    <property type="entry name" value="TT1751-like"/>
    <property type="match status" value="1"/>
</dbReference>
<feature type="domain" description="DUF302" evidence="1">
    <location>
        <begin position="35"/>
        <end position="98"/>
    </location>
</feature>
<dbReference type="PIRSF" id="PIRSF021774">
    <property type="entry name" value="UCP021774"/>
    <property type="match status" value="1"/>
</dbReference>
<dbReference type="InterPro" id="IPR035923">
    <property type="entry name" value="TT1751-like_sf"/>
</dbReference>
<evidence type="ECO:0000259" key="1">
    <source>
        <dbReference type="Pfam" id="PF03625"/>
    </source>
</evidence>
<dbReference type="AlphaFoldDB" id="A0A1Y1QVJ7"/>
<dbReference type="InterPro" id="IPR005180">
    <property type="entry name" value="DUF302"/>
</dbReference>
<accession>A0A1Y1QVJ7</accession>
<gene>
    <name evidence="2" type="ORF">BWK73_08820</name>
</gene>
<reference evidence="2 3" key="1">
    <citation type="submission" date="2017-01" db="EMBL/GenBank/DDBJ databases">
        <title>Novel large sulfur bacteria in the metagenomes of groundwater-fed chemosynthetic microbial mats in the Lake Huron basin.</title>
        <authorList>
            <person name="Sharrar A.M."/>
            <person name="Flood B.E."/>
            <person name="Bailey J.V."/>
            <person name="Jones D.S."/>
            <person name="Biddanda B."/>
            <person name="Ruberg S.A."/>
            <person name="Marcus D.N."/>
            <person name="Dick G.J."/>
        </authorList>
    </citation>
    <scope>NUCLEOTIDE SEQUENCE [LARGE SCALE GENOMIC DNA]</scope>
    <source>
        <strain evidence="2">A8</strain>
    </source>
</reference>
<dbReference type="Pfam" id="PF03625">
    <property type="entry name" value="DUF302"/>
    <property type="match status" value="1"/>
</dbReference>
<evidence type="ECO:0000313" key="2">
    <source>
        <dbReference type="EMBL" id="OQX14705.1"/>
    </source>
</evidence>
<evidence type="ECO:0000313" key="3">
    <source>
        <dbReference type="Proteomes" id="UP000192491"/>
    </source>
</evidence>
<dbReference type="PANTHER" id="PTHR38342">
    <property type="entry name" value="SLR5037 PROTEIN"/>
    <property type="match status" value="1"/>
</dbReference>